<comment type="caution">
    <text evidence="2">The sequence shown here is derived from an EMBL/GenBank/DDBJ whole genome shotgun (WGS) entry which is preliminary data.</text>
</comment>
<evidence type="ECO:0000313" key="3">
    <source>
        <dbReference type="Proteomes" id="UP001307849"/>
    </source>
</evidence>
<gene>
    <name evidence="2" type="ORF">TWF506_004412</name>
</gene>
<dbReference type="InterPro" id="IPR011333">
    <property type="entry name" value="SKP1/BTB/POZ_sf"/>
</dbReference>
<dbReference type="EMBL" id="JAVHJM010000014">
    <property type="protein sequence ID" value="KAK6498173.1"/>
    <property type="molecule type" value="Genomic_DNA"/>
</dbReference>
<protein>
    <recommendedName>
        <fullName evidence="4">BTB domain-containing protein</fullName>
    </recommendedName>
</protein>
<dbReference type="SUPFAM" id="SSF54695">
    <property type="entry name" value="POZ domain"/>
    <property type="match status" value="1"/>
</dbReference>
<accession>A0AAN8RPB7</accession>
<proteinExistence type="predicted"/>
<dbReference type="CDD" id="cd18186">
    <property type="entry name" value="BTB_POZ_ZBTB_KLHL-like"/>
    <property type="match status" value="1"/>
</dbReference>
<evidence type="ECO:0000313" key="2">
    <source>
        <dbReference type="EMBL" id="KAK6498173.1"/>
    </source>
</evidence>
<reference evidence="2 3" key="1">
    <citation type="submission" date="2019-10" db="EMBL/GenBank/DDBJ databases">
        <authorList>
            <person name="Palmer J.M."/>
        </authorList>
    </citation>
    <scope>NUCLEOTIDE SEQUENCE [LARGE SCALE GENOMIC DNA]</scope>
    <source>
        <strain evidence="2 3">TWF506</strain>
    </source>
</reference>
<name>A0AAN8RPB7_9PEZI</name>
<evidence type="ECO:0000256" key="1">
    <source>
        <dbReference type="SAM" id="MobiDB-lite"/>
    </source>
</evidence>
<feature type="compositionally biased region" description="Polar residues" evidence="1">
    <location>
        <begin position="1"/>
        <end position="12"/>
    </location>
</feature>
<dbReference type="Gene3D" id="3.30.710.10">
    <property type="entry name" value="Potassium Channel Kv1.1, Chain A"/>
    <property type="match status" value="1"/>
</dbReference>
<evidence type="ECO:0008006" key="4">
    <source>
        <dbReference type="Google" id="ProtNLM"/>
    </source>
</evidence>
<organism evidence="2 3">
    <name type="scientific">Arthrobotrys conoides</name>
    <dbReference type="NCBI Taxonomy" id="74498"/>
    <lineage>
        <taxon>Eukaryota</taxon>
        <taxon>Fungi</taxon>
        <taxon>Dikarya</taxon>
        <taxon>Ascomycota</taxon>
        <taxon>Pezizomycotina</taxon>
        <taxon>Orbiliomycetes</taxon>
        <taxon>Orbiliales</taxon>
        <taxon>Orbiliaceae</taxon>
        <taxon>Arthrobotrys</taxon>
    </lineage>
</organism>
<sequence length="114" mass="13168">MSTLKSGIQESHVSAGDPPARQDNMTPEQLRDLHLKSLSPGDKFYDQQIVVGGKLYKLHSAMTYSQSSYFEENSKKIFECHQWGARWDVPEIGRADFEKVVSWLYFGKRRFEHG</sequence>
<keyword evidence="3" id="KW-1185">Reference proteome</keyword>
<dbReference type="AlphaFoldDB" id="A0AAN8RPB7"/>
<feature type="region of interest" description="Disordered" evidence="1">
    <location>
        <begin position="1"/>
        <end position="27"/>
    </location>
</feature>
<dbReference type="Proteomes" id="UP001307849">
    <property type="component" value="Unassembled WGS sequence"/>
</dbReference>